<evidence type="ECO:0000259" key="1">
    <source>
        <dbReference type="PROSITE" id="PS51340"/>
    </source>
</evidence>
<protein>
    <submittedName>
        <fullName evidence="2">Molybdenum cofactor biosysynthesis protein</fullName>
    </submittedName>
</protein>
<keyword evidence="3" id="KW-1185">Reference proteome</keyword>
<dbReference type="InterPro" id="IPR011037">
    <property type="entry name" value="Pyrv_Knase-like_insert_dom_sf"/>
</dbReference>
<dbReference type="PANTHER" id="PTHR30212:SF2">
    <property type="entry name" value="PROTEIN YIIM"/>
    <property type="match status" value="1"/>
</dbReference>
<dbReference type="SUPFAM" id="SSF50800">
    <property type="entry name" value="PK beta-barrel domain-like"/>
    <property type="match status" value="1"/>
</dbReference>
<sequence>MSVNLAVPERNPATGVGLTGIAKRPVDHLVTVRAPGPMTTGLHSGLVGDQIFDIAQHGGDDRAVYAYAREDYDWWQARLSRRLANGLFGENLTTEGVDVNGAVIGERWRVGPRLVLQPVFGRVPGITFQRRMGVPRWTKTFARSLRPGACLRVLEQGEIWAGDPVTVEDRPSHGVTIARAFRAYAIEPELLPELIETDGLPAALRETLTRRLVQVRQGGRAMSAAGPGTIR</sequence>
<dbReference type="Gene3D" id="2.40.33.20">
    <property type="entry name" value="PK beta-barrel domain-like"/>
    <property type="match status" value="1"/>
</dbReference>
<gene>
    <name evidence="2" type="ORF">Cme02nite_34270</name>
</gene>
<dbReference type="GO" id="GO:0030151">
    <property type="term" value="F:molybdenum ion binding"/>
    <property type="evidence" value="ECO:0007669"/>
    <property type="project" value="InterPro"/>
</dbReference>
<dbReference type="EMBL" id="BONJ01000019">
    <property type="protein sequence ID" value="GIG15095.1"/>
    <property type="molecule type" value="Genomic_DNA"/>
</dbReference>
<dbReference type="Pfam" id="PF03473">
    <property type="entry name" value="MOSC"/>
    <property type="match status" value="1"/>
</dbReference>
<feature type="domain" description="MOSC" evidence="1">
    <location>
        <begin position="32"/>
        <end position="168"/>
    </location>
</feature>
<name>A0A8J3LAB3_9ACTN</name>
<dbReference type="PROSITE" id="PS51340">
    <property type="entry name" value="MOSC"/>
    <property type="match status" value="1"/>
</dbReference>
<dbReference type="AlphaFoldDB" id="A0A8J3LAB3"/>
<accession>A0A8J3LAB3</accession>
<organism evidence="2 3">
    <name type="scientific">Catellatospora methionotrophica</name>
    <dbReference type="NCBI Taxonomy" id="121620"/>
    <lineage>
        <taxon>Bacteria</taxon>
        <taxon>Bacillati</taxon>
        <taxon>Actinomycetota</taxon>
        <taxon>Actinomycetes</taxon>
        <taxon>Micromonosporales</taxon>
        <taxon>Micromonosporaceae</taxon>
        <taxon>Catellatospora</taxon>
    </lineage>
</organism>
<dbReference type="GO" id="GO:0003824">
    <property type="term" value="F:catalytic activity"/>
    <property type="evidence" value="ECO:0007669"/>
    <property type="project" value="InterPro"/>
</dbReference>
<proteinExistence type="predicted"/>
<dbReference type="PANTHER" id="PTHR30212">
    <property type="entry name" value="PROTEIN YIIM"/>
    <property type="match status" value="1"/>
</dbReference>
<dbReference type="InterPro" id="IPR052353">
    <property type="entry name" value="Benzoxazolinone_Detox_Enz"/>
</dbReference>
<evidence type="ECO:0000313" key="2">
    <source>
        <dbReference type="EMBL" id="GIG15095.1"/>
    </source>
</evidence>
<dbReference type="Proteomes" id="UP000660339">
    <property type="component" value="Unassembled WGS sequence"/>
</dbReference>
<dbReference type="GO" id="GO:0030170">
    <property type="term" value="F:pyridoxal phosphate binding"/>
    <property type="evidence" value="ECO:0007669"/>
    <property type="project" value="InterPro"/>
</dbReference>
<dbReference type="InterPro" id="IPR005302">
    <property type="entry name" value="MoCF_Sase_C"/>
</dbReference>
<comment type="caution">
    <text evidence="2">The sequence shown here is derived from an EMBL/GenBank/DDBJ whole genome shotgun (WGS) entry which is preliminary data.</text>
</comment>
<reference evidence="2" key="1">
    <citation type="submission" date="2021-01" db="EMBL/GenBank/DDBJ databases">
        <title>Whole genome shotgun sequence of Catellatospora methionotrophica NBRC 14553.</title>
        <authorList>
            <person name="Komaki H."/>
            <person name="Tamura T."/>
        </authorList>
    </citation>
    <scope>NUCLEOTIDE SEQUENCE</scope>
    <source>
        <strain evidence="2">NBRC 14553</strain>
    </source>
</reference>
<evidence type="ECO:0000313" key="3">
    <source>
        <dbReference type="Proteomes" id="UP000660339"/>
    </source>
</evidence>